<dbReference type="AlphaFoldDB" id="A0ABD3EEU0"/>
<organism evidence="2 3">
    <name type="scientific">Castilleja foliolosa</name>
    <dbReference type="NCBI Taxonomy" id="1961234"/>
    <lineage>
        <taxon>Eukaryota</taxon>
        <taxon>Viridiplantae</taxon>
        <taxon>Streptophyta</taxon>
        <taxon>Embryophyta</taxon>
        <taxon>Tracheophyta</taxon>
        <taxon>Spermatophyta</taxon>
        <taxon>Magnoliopsida</taxon>
        <taxon>eudicotyledons</taxon>
        <taxon>Gunneridae</taxon>
        <taxon>Pentapetalae</taxon>
        <taxon>asterids</taxon>
        <taxon>lamiids</taxon>
        <taxon>Lamiales</taxon>
        <taxon>Orobanchaceae</taxon>
        <taxon>Pedicularideae</taxon>
        <taxon>Castillejinae</taxon>
        <taxon>Castilleja</taxon>
    </lineage>
</organism>
<feature type="compositionally biased region" description="Basic residues" evidence="1">
    <location>
        <begin position="168"/>
        <end position="179"/>
    </location>
</feature>
<feature type="region of interest" description="Disordered" evidence="1">
    <location>
        <begin position="59"/>
        <end position="179"/>
    </location>
</feature>
<dbReference type="Proteomes" id="UP001632038">
    <property type="component" value="Unassembled WGS sequence"/>
</dbReference>
<reference evidence="3" key="1">
    <citation type="journal article" date="2024" name="IScience">
        <title>Strigolactones Initiate the Formation of Haustorium-like Structures in Castilleja.</title>
        <authorList>
            <person name="Buerger M."/>
            <person name="Peterson D."/>
            <person name="Chory J."/>
        </authorList>
    </citation>
    <scope>NUCLEOTIDE SEQUENCE [LARGE SCALE GENOMIC DNA]</scope>
</reference>
<keyword evidence="3" id="KW-1185">Reference proteome</keyword>
<gene>
    <name evidence="2" type="ORF">CASFOL_002529</name>
</gene>
<protein>
    <submittedName>
        <fullName evidence="2">Uncharacterized protein</fullName>
    </submittedName>
</protein>
<feature type="compositionally biased region" description="Basic and acidic residues" evidence="1">
    <location>
        <begin position="115"/>
        <end position="147"/>
    </location>
</feature>
<sequence length="179" mass="20191">MRKISGQLISSKPVSLSRAAKHINQFASVDNGASAAVAVYLQRTAEALNHLVQFHKYSRNGEVEKSPDRKRARKLETDSVEKSPDEKTERHSKNRVKKEKTTFNEGVSANINEDEVQKSTMEEKEQRIPDEEMPKVPKSTMKKENHAVSEAAASNPSGDELQSLKADKKNKKRRKSETF</sequence>
<proteinExistence type="predicted"/>
<comment type="caution">
    <text evidence="2">The sequence shown here is derived from an EMBL/GenBank/DDBJ whole genome shotgun (WGS) entry which is preliminary data.</text>
</comment>
<dbReference type="EMBL" id="JAVIJP010000005">
    <property type="protein sequence ID" value="KAL3652848.1"/>
    <property type="molecule type" value="Genomic_DNA"/>
</dbReference>
<accession>A0ABD3EEU0</accession>
<dbReference type="PANTHER" id="PTHR48227">
    <property type="entry name" value="DNA TOPOISOMERASE 1-LIKE"/>
    <property type="match status" value="1"/>
</dbReference>
<evidence type="ECO:0000256" key="1">
    <source>
        <dbReference type="SAM" id="MobiDB-lite"/>
    </source>
</evidence>
<evidence type="ECO:0000313" key="3">
    <source>
        <dbReference type="Proteomes" id="UP001632038"/>
    </source>
</evidence>
<dbReference type="PANTHER" id="PTHR48227:SF1">
    <property type="entry name" value="DNA LIGASE 1-LIKE"/>
    <property type="match status" value="1"/>
</dbReference>
<feature type="compositionally biased region" description="Basic and acidic residues" evidence="1">
    <location>
        <begin position="59"/>
        <end position="91"/>
    </location>
</feature>
<name>A0ABD3EEU0_9LAMI</name>
<evidence type="ECO:0000313" key="2">
    <source>
        <dbReference type="EMBL" id="KAL3652848.1"/>
    </source>
</evidence>